<protein>
    <recommendedName>
        <fullName evidence="4">Integral membrane protein</fullName>
    </recommendedName>
</protein>
<evidence type="ECO:0008006" key="4">
    <source>
        <dbReference type="Google" id="ProtNLM"/>
    </source>
</evidence>
<evidence type="ECO:0000256" key="1">
    <source>
        <dbReference type="SAM" id="Phobius"/>
    </source>
</evidence>
<dbReference type="RefSeq" id="WP_266598772.1">
    <property type="nucleotide sequence ID" value="NZ_JAPHNL010000097.1"/>
</dbReference>
<name>A0ABT3TWC4_9ACTN</name>
<accession>A0ABT3TWC4</accession>
<keyword evidence="1" id="KW-0812">Transmembrane</keyword>
<reference evidence="2" key="1">
    <citation type="submission" date="2022-10" db="EMBL/GenBank/DDBJ databases">
        <title>Streptomyces beihaiensis sp. nov., a chitin degrading actinobacterium, isolated from shrimp pond soil.</title>
        <authorList>
            <person name="Xie J."/>
            <person name="Shen N."/>
        </authorList>
    </citation>
    <scope>NUCLEOTIDE SEQUENCE</scope>
    <source>
        <strain evidence="2">GXMU-J5</strain>
    </source>
</reference>
<gene>
    <name evidence="2" type="ORF">OFY01_11065</name>
</gene>
<proteinExistence type="predicted"/>
<dbReference type="Proteomes" id="UP001163064">
    <property type="component" value="Unassembled WGS sequence"/>
</dbReference>
<feature type="transmembrane region" description="Helical" evidence="1">
    <location>
        <begin position="30"/>
        <end position="48"/>
    </location>
</feature>
<dbReference type="EMBL" id="JAPHNL010000097">
    <property type="protein sequence ID" value="MCX3060283.1"/>
    <property type="molecule type" value="Genomic_DNA"/>
</dbReference>
<feature type="transmembrane region" description="Helical" evidence="1">
    <location>
        <begin position="93"/>
        <end position="112"/>
    </location>
</feature>
<comment type="caution">
    <text evidence="2">The sequence shown here is derived from an EMBL/GenBank/DDBJ whole genome shotgun (WGS) entry which is preliminary data.</text>
</comment>
<sequence>MKPTREPTTTEPSTATAGTTATVLRPVRRLVAWYLVLSLATLVAVVLLRHDSAVVDPAVWTRTVIVVASAVLTHLFAVRAAHGSRGAYRRLRVVTAVMTVAIAVIVALPGAFPLWLRIEQSVCGVLLLVAVVIANSRDVRAVFRSA</sequence>
<keyword evidence="1" id="KW-1133">Transmembrane helix</keyword>
<keyword evidence="3" id="KW-1185">Reference proteome</keyword>
<feature type="transmembrane region" description="Helical" evidence="1">
    <location>
        <begin position="60"/>
        <end position="81"/>
    </location>
</feature>
<evidence type="ECO:0000313" key="3">
    <source>
        <dbReference type="Proteomes" id="UP001163064"/>
    </source>
</evidence>
<feature type="transmembrane region" description="Helical" evidence="1">
    <location>
        <begin position="118"/>
        <end position="136"/>
    </location>
</feature>
<organism evidence="2 3">
    <name type="scientific">Streptomyces beihaiensis</name>
    <dbReference type="NCBI Taxonomy" id="2984495"/>
    <lineage>
        <taxon>Bacteria</taxon>
        <taxon>Bacillati</taxon>
        <taxon>Actinomycetota</taxon>
        <taxon>Actinomycetes</taxon>
        <taxon>Kitasatosporales</taxon>
        <taxon>Streptomycetaceae</taxon>
        <taxon>Streptomyces</taxon>
    </lineage>
</organism>
<evidence type="ECO:0000313" key="2">
    <source>
        <dbReference type="EMBL" id="MCX3060283.1"/>
    </source>
</evidence>
<keyword evidence="1" id="KW-0472">Membrane</keyword>